<keyword evidence="1" id="KW-1133">Transmembrane helix</keyword>
<keyword evidence="3" id="KW-1185">Reference proteome</keyword>
<reference evidence="3" key="1">
    <citation type="submission" date="2017-10" db="EMBL/GenBank/DDBJ databases">
        <title>Rapid genome shrinkage in a self-fertile nematode reveals novel sperm competition proteins.</title>
        <authorList>
            <person name="Yin D."/>
            <person name="Schwarz E.M."/>
            <person name="Thomas C.G."/>
            <person name="Felde R.L."/>
            <person name="Korf I.F."/>
            <person name="Cutter A.D."/>
            <person name="Schartner C.M."/>
            <person name="Ralston E.J."/>
            <person name="Meyer B.J."/>
            <person name="Haag E.S."/>
        </authorList>
    </citation>
    <scope>NUCLEOTIDE SEQUENCE [LARGE SCALE GENOMIC DNA]</scope>
    <source>
        <strain evidence="3">JU1422</strain>
    </source>
</reference>
<name>A0A2G5SHS1_9PELO</name>
<accession>A0A2G5SHS1</accession>
<sequence>MSKISESTKLIADKKSDILKKNALGKSKTKDNDGYLEFVAFLFYIAFAIEWLFVVVDLNMKRDYYGDEMYLVIYGGEESSTKKRMEIN</sequence>
<keyword evidence="1" id="KW-0472">Membrane</keyword>
<dbReference type="AlphaFoldDB" id="A0A2G5SHS1"/>
<comment type="caution">
    <text evidence="2">The sequence shown here is derived from an EMBL/GenBank/DDBJ whole genome shotgun (WGS) entry which is preliminary data.</text>
</comment>
<evidence type="ECO:0000313" key="2">
    <source>
        <dbReference type="EMBL" id="PIC14406.1"/>
    </source>
</evidence>
<proteinExistence type="predicted"/>
<protein>
    <submittedName>
        <fullName evidence="2">Uncharacterized protein</fullName>
    </submittedName>
</protein>
<dbReference type="Proteomes" id="UP000230233">
    <property type="component" value="Unassembled WGS sequence"/>
</dbReference>
<organism evidence="2 3">
    <name type="scientific">Caenorhabditis nigoni</name>
    <dbReference type="NCBI Taxonomy" id="1611254"/>
    <lineage>
        <taxon>Eukaryota</taxon>
        <taxon>Metazoa</taxon>
        <taxon>Ecdysozoa</taxon>
        <taxon>Nematoda</taxon>
        <taxon>Chromadorea</taxon>
        <taxon>Rhabditida</taxon>
        <taxon>Rhabditina</taxon>
        <taxon>Rhabditomorpha</taxon>
        <taxon>Rhabditoidea</taxon>
        <taxon>Rhabditidae</taxon>
        <taxon>Peloderinae</taxon>
        <taxon>Caenorhabditis</taxon>
    </lineage>
</organism>
<gene>
    <name evidence="2" type="ORF">B9Z55_026735</name>
</gene>
<evidence type="ECO:0000313" key="3">
    <source>
        <dbReference type="Proteomes" id="UP000230233"/>
    </source>
</evidence>
<keyword evidence="1" id="KW-0812">Transmembrane</keyword>
<feature type="transmembrane region" description="Helical" evidence="1">
    <location>
        <begin position="35"/>
        <end position="56"/>
    </location>
</feature>
<dbReference type="EMBL" id="PDUG01000007">
    <property type="protein sequence ID" value="PIC14406.1"/>
    <property type="molecule type" value="Genomic_DNA"/>
</dbReference>
<evidence type="ECO:0000256" key="1">
    <source>
        <dbReference type="SAM" id="Phobius"/>
    </source>
</evidence>